<dbReference type="Proteomes" id="UP001221142">
    <property type="component" value="Unassembled WGS sequence"/>
</dbReference>
<comment type="catalytic activity">
    <reaction evidence="1">
        <text>Cleavage of an N-acetyl or N-formyl amino acid from the N-terminus of a polypeptide.</text>
        <dbReference type="EC" id="3.4.19.1"/>
    </reaction>
</comment>
<dbReference type="Pfam" id="PF00326">
    <property type="entry name" value="Peptidase_S9"/>
    <property type="match status" value="1"/>
</dbReference>
<name>A0AAD7AYM7_9AGAR</name>
<evidence type="ECO:0000256" key="7">
    <source>
        <dbReference type="ARBA" id="ARBA00022801"/>
    </source>
</evidence>
<dbReference type="InterPro" id="IPR045550">
    <property type="entry name" value="AARE_N"/>
</dbReference>
<proteinExistence type="inferred from homology"/>
<dbReference type="InterPro" id="IPR029058">
    <property type="entry name" value="AB_hydrolase_fold"/>
</dbReference>
<dbReference type="Pfam" id="PF19283">
    <property type="entry name" value="APEH_N"/>
    <property type="match status" value="1"/>
</dbReference>
<dbReference type="PANTHER" id="PTHR42776:SF4">
    <property type="entry name" value="ACYLAMINO-ACID-RELEASING ENZYME"/>
    <property type="match status" value="1"/>
</dbReference>
<evidence type="ECO:0000256" key="8">
    <source>
        <dbReference type="ARBA" id="ARBA00032829"/>
    </source>
</evidence>
<evidence type="ECO:0000256" key="5">
    <source>
        <dbReference type="ARBA" id="ARBA00012917"/>
    </source>
</evidence>
<reference evidence="11" key="1">
    <citation type="submission" date="2023-03" db="EMBL/GenBank/DDBJ databases">
        <title>Massive genome expansion in bonnet fungi (Mycena s.s.) driven by repeated elements and novel gene families across ecological guilds.</title>
        <authorList>
            <consortium name="Lawrence Berkeley National Laboratory"/>
            <person name="Harder C.B."/>
            <person name="Miyauchi S."/>
            <person name="Viragh M."/>
            <person name="Kuo A."/>
            <person name="Thoen E."/>
            <person name="Andreopoulos B."/>
            <person name="Lu D."/>
            <person name="Skrede I."/>
            <person name="Drula E."/>
            <person name="Henrissat B."/>
            <person name="Morin E."/>
            <person name="Kohler A."/>
            <person name="Barry K."/>
            <person name="LaButti K."/>
            <person name="Morin E."/>
            <person name="Salamov A."/>
            <person name="Lipzen A."/>
            <person name="Mereny Z."/>
            <person name="Hegedus B."/>
            <person name="Baldrian P."/>
            <person name="Stursova M."/>
            <person name="Weitz H."/>
            <person name="Taylor A."/>
            <person name="Grigoriev I.V."/>
            <person name="Nagy L.G."/>
            <person name="Martin F."/>
            <person name="Kauserud H."/>
        </authorList>
    </citation>
    <scope>NUCLEOTIDE SEQUENCE</scope>
    <source>
        <strain evidence="11">9284</strain>
    </source>
</reference>
<evidence type="ECO:0000259" key="10">
    <source>
        <dbReference type="Pfam" id="PF19283"/>
    </source>
</evidence>
<dbReference type="InterPro" id="IPR001375">
    <property type="entry name" value="Peptidase_S9_cat"/>
</dbReference>
<organism evidence="11 12">
    <name type="scientific">Roridomyces roridus</name>
    <dbReference type="NCBI Taxonomy" id="1738132"/>
    <lineage>
        <taxon>Eukaryota</taxon>
        <taxon>Fungi</taxon>
        <taxon>Dikarya</taxon>
        <taxon>Basidiomycota</taxon>
        <taxon>Agaricomycotina</taxon>
        <taxon>Agaricomycetes</taxon>
        <taxon>Agaricomycetidae</taxon>
        <taxon>Agaricales</taxon>
        <taxon>Marasmiineae</taxon>
        <taxon>Mycenaceae</taxon>
        <taxon>Roridomyces</taxon>
    </lineage>
</organism>
<evidence type="ECO:0000256" key="3">
    <source>
        <dbReference type="ARBA" id="ARBA00010040"/>
    </source>
</evidence>
<keyword evidence="7 11" id="KW-0378">Hydrolase</keyword>
<dbReference type="EMBL" id="JARKIF010000098">
    <property type="protein sequence ID" value="KAJ7604573.1"/>
    <property type="molecule type" value="Genomic_DNA"/>
</dbReference>
<dbReference type="AlphaFoldDB" id="A0AAD7AYM7"/>
<dbReference type="EC" id="3.4.19.1" evidence="5"/>
<feature type="domain" description="Acylamino-acid-releasing enzyme N-terminal" evidence="10">
    <location>
        <begin position="135"/>
        <end position="378"/>
    </location>
</feature>
<keyword evidence="12" id="KW-1185">Reference proteome</keyword>
<comment type="caution">
    <text evidence="11">The sequence shown here is derived from an EMBL/GenBank/DDBJ whole genome shotgun (WGS) entry which is preliminary data.</text>
</comment>
<protein>
    <recommendedName>
        <fullName evidence="5">acylaminoacyl-peptidase</fullName>
        <ecNumber evidence="5">3.4.19.1</ecNumber>
    </recommendedName>
    <alternativeName>
        <fullName evidence="8">Dipeptidyl-peptidase V</fullName>
    </alternativeName>
</protein>
<evidence type="ECO:0000259" key="9">
    <source>
        <dbReference type="Pfam" id="PF00326"/>
    </source>
</evidence>
<feature type="domain" description="Peptidase S9 prolyl oligopeptidase catalytic" evidence="9">
    <location>
        <begin position="483"/>
        <end position="695"/>
    </location>
</feature>
<keyword evidence="6" id="KW-0963">Cytoplasm</keyword>
<evidence type="ECO:0000313" key="11">
    <source>
        <dbReference type="EMBL" id="KAJ7604573.1"/>
    </source>
</evidence>
<dbReference type="SUPFAM" id="SSF53474">
    <property type="entry name" value="alpha/beta-Hydrolases"/>
    <property type="match status" value="1"/>
</dbReference>
<dbReference type="GO" id="GO:0008242">
    <property type="term" value="F:omega peptidase activity"/>
    <property type="evidence" value="ECO:0007669"/>
    <property type="project" value="UniProtKB-EC"/>
</dbReference>
<dbReference type="PANTHER" id="PTHR42776">
    <property type="entry name" value="SERINE PEPTIDASE S9 FAMILY MEMBER"/>
    <property type="match status" value="1"/>
</dbReference>
<dbReference type="GO" id="GO:0005737">
    <property type="term" value="C:cytoplasm"/>
    <property type="evidence" value="ECO:0007669"/>
    <property type="project" value="UniProtKB-SubCell"/>
</dbReference>
<gene>
    <name evidence="11" type="ORF">FB45DRAFT_1043467</name>
</gene>
<sequence length="700" mass="76033">MPDNTFQRVGALPTYSDARFIAPGVVEASISCRSYETYTTDRFIQVGRDGLYPVPAILFSPSPDASCKAIFHEDGVTLWLELCSSTGVSKLQLQSIHGKIYMDPSFGPLGGPHLAWNSEGTQFLYVAETLDSTNDYIPDFGDALLDKKRPGVFLCDVPSLTVRLVVAPEPDGSVAFGQPVFVTPTTFVAVGYSALDDGRRTGLIYCQNRLARLYHFDLSNPGAKIPLTPEDRSVRSPRVGHGFLAFISNKQAGPHGSCAQLHVRRLPLDLSVSFEDVLVPTVVHVSDSEFPGVYLDQLPAEPFLIKDNVPHLALSSEWRSRTVPLLVSLETKTVTNLAPCPTAGLVQPEALMSYTVFRANSVSCILATRSSLSRPSELVMYDVKNTKGWVTLNAPPPQEFMAPLAVATIAIPQVHATEIIVVSASPKIKRILAELAVAGNCVYAGPTSENDDDGNAAIPPVVHIPHGGPHMHSSTKLWAHWTSLAIAGFTVVLINYTGSTGFGLEAVEALFGHVGDVDVKSLHASYEYLLRTNLASANPGKQFIEGLSHGGAHMTSRFPDLYHGAILRNPAVDLAAMFLHGSDIPEWGPNEVRLFEGREAHAALPIRLASGAEYELLAGASPIHRVDDVTAPTLVLLSADDRRVRPSQGLAWYHGLKRNGRARVACKMFRGEIHALDGVEAEWKAWQESIAWYASIVKWD</sequence>
<evidence type="ECO:0000313" key="12">
    <source>
        <dbReference type="Proteomes" id="UP001221142"/>
    </source>
</evidence>
<dbReference type="GO" id="GO:0004252">
    <property type="term" value="F:serine-type endopeptidase activity"/>
    <property type="evidence" value="ECO:0007669"/>
    <property type="project" value="TreeGrafter"/>
</dbReference>
<evidence type="ECO:0000256" key="2">
    <source>
        <dbReference type="ARBA" id="ARBA00004496"/>
    </source>
</evidence>
<dbReference type="Gene3D" id="3.40.50.1820">
    <property type="entry name" value="alpha/beta hydrolase"/>
    <property type="match status" value="1"/>
</dbReference>
<evidence type="ECO:0000256" key="6">
    <source>
        <dbReference type="ARBA" id="ARBA00022490"/>
    </source>
</evidence>
<comment type="similarity">
    <text evidence="3">Belongs to the peptidase S9C family.</text>
</comment>
<dbReference type="SUPFAM" id="SSF82171">
    <property type="entry name" value="DPP6 N-terminal domain-like"/>
    <property type="match status" value="1"/>
</dbReference>
<accession>A0AAD7AYM7</accession>
<dbReference type="GO" id="GO:0006508">
    <property type="term" value="P:proteolysis"/>
    <property type="evidence" value="ECO:0007669"/>
    <property type="project" value="InterPro"/>
</dbReference>
<evidence type="ECO:0000256" key="4">
    <source>
        <dbReference type="ARBA" id="ARBA00011881"/>
    </source>
</evidence>
<comment type="subcellular location">
    <subcellularLocation>
        <location evidence="2">Cytoplasm</location>
    </subcellularLocation>
</comment>
<evidence type="ECO:0000256" key="1">
    <source>
        <dbReference type="ARBA" id="ARBA00000721"/>
    </source>
</evidence>
<comment type="subunit">
    <text evidence="4">Homotetramer.</text>
</comment>